<dbReference type="Pfam" id="PF00106">
    <property type="entry name" value="adh_short"/>
    <property type="match status" value="1"/>
</dbReference>
<accession>A0A165ACP5</accession>
<dbReference type="Gene3D" id="3.40.50.720">
    <property type="entry name" value="NAD(P)-binding Rossmann-like Domain"/>
    <property type="match status" value="1"/>
</dbReference>
<evidence type="ECO:0000256" key="1">
    <source>
        <dbReference type="ARBA" id="ARBA00006484"/>
    </source>
</evidence>
<evidence type="ECO:0000256" key="2">
    <source>
        <dbReference type="ARBA" id="ARBA00023002"/>
    </source>
</evidence>
<dbReference type="OMA" id="GIMGVKF"/>
<dbReference type="GO" id="GO:0016491">
    <property type="term" value="F:oxidoreductase activity"/>
    <property type="evidence" value="ECO:0007669"/>
    <property type="project" value="UniProtKB-KW"/>
</dbReference>
<dbReference type="Proteomes" id="UP000076632">
    <property type="component" value="Unassembled WGS sequence"/>
</dbReference>
<dbReference type="InterPro" id="IPR002347">
    <property type="entry name" value="SDR_fam"/>
</dbReference>
<name>A0A165ACP5_XYLHT</name>
<dbReference type="SUPFAM" id="SSF51735">
    <property type="entry name" value="NAD(P)-binding Rossmann-fold domains"/>
    <property type="match status" value="1"/>
</dbReference>
<proteinExistence type="inferred from homology"/>
<sequence>MHLVSPCEHPQQSYWQSLYELTSVLVYSLHFNSASYTPEYRKTCVEMATKFRGEYTTGKEVVEAFKDRVAGKTIIITGPSAGGVGSETALSLALGHPRQLILTGRDASKITPVIASIQEIDSSIDAQFVQLDLGSQASVRAAAATIRKLVGGHTIDILINNAGVMAPPYGLTEDGIERQFATNHIGHFLLTNLLMDKILHRGARVVNLASIGHVFAEANYDDLTYKNGETYDPWVAYSHSKSANMLFTLSLKEKLGARGLYAFSVQPGSVESNLMRHVTDDNDSLASAWNLLNNAIREHGDHLGHRKTVQEGCATSLVAALDPALEQHNGAYLNHAAIDPVPLRPWVRDVALADKLWSLSEDLVGQKFSV</sequence>
<dbReference type="PRINTS" id="PR00081">
    <property type="entry name" value="GDHRDH"/>
</dbReference>
<dbReference type="GeneID" id="28898336"/>
<dbReference type="AlphaFoldDB" id="A0A165ACP5"/>
<evidence type="ECO:0000256" key="3">
    <source>
        <dbReference type="RuleBase" id="RU000363"/>
    </source>
</evidence>
<dbReference type="PRINTS" id="PR00080">
    <property type="entry name" value="SDRFAMILY"/>
</dbReference>
<comment type="similarity">
    <text evidence="1 3">Belongs to the short-chain dehydrogenases/reductases (SDR) family.</text>
</comment>
<keyword evidence="2" id="KW-0560">Oxidoreductase</keyword>
<gene>
    <name evidence="4" type="ORF">L228DRAFT_249941</name>
</gene>
<reference evidence="4 5" key="1">
    <citation type="journal article" date="2016" name="Fungal Biol.">
        <title>The genome of Xylona heveae provides a window into fungal endophytism.</title>
        <authorList>
            <person name="Gazis R."/>
            <person name="Kuo A."/>
            <person name="Riley R."/>
            <person name="LaButti K."/>
            <person name="Lipzen A."/>
            <person name="Lin J."/>
            <person name="Amirebrahimi M."/>
            <person name="Hesse C.N."/>
            <person name="Spatafora J.W."/>
            <person name="Henrissat B."/>
            <person name="Hainaut M."/>
            <person name="Grigoriev I.V."/>
            <person name="Hibbett D.S."/>
        </authorList>
    </citation>
    <scope>NUCLEOTIDE SEQUENCE [LARGE SCALE GENOMIC DNA]</scope>
    <source>
        <strain evidence="4 5">TC161</strain>
    </source>
</reference>
<protein>
    <submittedName>
        <fullName evidence="4">NAD(P)-binding protein</fullName>
    </submittedName>
</protein>
<dbReference type="OrthoDB" id="191139at2759"/>
<dbReference type="PANTHER" id="PTHR24320:SF283">
    <property type="entry name" value="RETINOL DEHYDROGENASE 11"/>
    <property type="match status" value="1"/>
</dbReference>
<organism evidence="4 5">
    <name type="scientific">Xylona heveae (strain CBS 132557 / TC161)</name>
    <dbReference type="NCBI Taxonomy" id="1328760"/>
    <lineage>
        <taxon>Eukaryota</taxon>
        <taxon>Fungi</taxon>
        <taxon>Dikarya</taxon>
        <taxon>Ascomycota</taxon>
        <taxon>Pezizomycotina</taxon>
        <taxon>Xylonomycetes</taxon>
        <taxon>Xylonales</taxon>
        <taxon>Xylonaceae</taxon>
        <taxon>Xylona</taxon>
    </lineage>
</organism>
<evidence type="ECO:0000313" key="4">
    <source>
        <dbReference type="EMBL" id="KZF20260.1"/>
    </source>
</evidence>
<keyword evidence="5" id="KW-1185">Reference proteome</keyword>
<dbReference type="STRING" id="1328760.A0A165ACP5"/>
<dbReference type="InParanoid" id="A0A165ACP5"/>
<evidence type="ECO:0000313" key="5">
    <source>
        <dbReference type="Proteomes" id="UP000076632"/>
    </source>
</evidence>
<dbReference type="PANTHER" id="PTHR24320">
    <property type="entry name" value="RETINOL DEHYDROGENASE"/>
    <property type="match status" value="1"/>
</dbReference>
<dbReference type="InterPro" id="IPR036291">
    <property type="entry name" value="NAD(P)-bd_dom_sf"/>
</dbReference>
<dbReference type="RefSeq" id="XP_018185815.1">
    <property type="nucleotide sequence ID" value="XM_018333199.1"/>
</dbReference>
<dbReference type="EMBL" id="KV407463">
    <property type="protein sequence ID" value="KZF20260.1"/>
    <property type="molecule type" value="Genomic_DNA"/>
</dbReference>